<keyword evidence="5" id="KW-0238">DNA-binding</keyword>
<dbReference type="SMART" id="SM00066">
    <property type="entry name" value="GAL4"/>
    <property type="match status" value="1"/>
</dbReference>
<protein>
    <submittedName>
        <fullName evidence="10">Nitrogen assimilation transcription factor nirA</fullName>
    </submittedName>
</protein>
<evidence type="ECO:0000256" key="1">
    <source>
        <dbReference type="ARBA" id="ARBA00004123"/>
    </source>
</evidence>
<dbReference type="CDD" id="cd12148">
    <property type="entry name" value="fungal_TF_MHR"/>
    <property type="match status" value="1"/>
</dbReference>
<proteinExistence type="predicted"/>
<dbReference type="GO" id="GO:0006351">
    <property type="term" value="P:DNA-templated transcription"/>
    <property type="evidence" value="ECO:0007669"/>
    <property type="project" value="InterPro"/>
</dbReference>
<keyword evidence="4" id="KW-0805">Transcription regulation</keyword>
<dbReference type="PROSITE" id="PS00463">
    <property type="entry name" value="ZN2_CY6_FUNGAL_1"/>
    <property type="match status" value="1"/>
</dbReference>
<evidence type="ECO:0000313" key="10">
    <source>
        <dbReference type="EMBL" id="PIB02561.1"/>
    </source>
</evidence>
<dbReference type="PROSITE" id="PS50048">
    <property type="entry name" value="ZN2_CY6_FUNGAL_2"/>
    <property type="match status" value="1"/>
</dbReference>
<evidence type="ECO:0000256" key="3">
    <source>
        <dbReference type="ARBA" id="ARBA00022833"/>
    </source>
</evidence>
<evidence type="ECO:0000256" key="8">
    <source>
        <dbReference type="SAM" id="MobiDB-lite"/>
    </source>
</evidence>
<keyword evidence="2" id="KW-0479">Metal-binding</keyword>
<dbReference type="OrthoDB" id="4161332at2759"/>
<reference evidence="10 12" key="1">
    <citation type="submission" date="2015-10" db="EMBL/GenBank/DDBJ databases">
        <title>The cercosporin biosynthetic gene cluster was horizontally transferred to several fungal lineages and shown to be expanded in Cercospora beticola based on microsynteny with recipient genomes.</title>
        <authorList>
            <person name="De Jonge R."/>
            <person name="Ebert M.K."/>
            <person name="Suttle J.C."/>
            <person name="Jurick Ii W.M."/>
            <person name="Secor G.A."/>
            <person name="Thomma B.P."/>
            <person name="Van De Peer Y."/>
            <person name="Bolton M.D."/>
        </authorList>
    </citation>
    <scope>NUCLEOTIDE SEQUENCE [LARGE SCALE GENOMIC DNA]</scope>
    <source>
        <strain evidence="10 12">09-40</strain>
    </source>
</reference>
<dbReference type="PANTHER" id="PTHR31313">
    <property type="entry name" value="TY1 ENHANCER ACTIVATOR"/>
    <property type="match status" value="1"/>
</dbReference>
<evidence type="ECO:0000256" key="6">
    <source>
        <dbReference type="ARBA" id="ARBA00023163"/>
    </source>
</evidence>
<keyword evidence="6" id="KW-0804">Transcription</keyword>
<evidence type="ECO:0000256" key="7">
    <source>
        <dbReference type="ARBA" id="ARBA00023242"/>
    </source>
</evidence>
<evidence type="ECO:0000256" key="4">
    <source>
        <dbReference type="ARBA" id="ARBA00023015"/>
    </source>
</evidence>
<dbReference type="AlphaFoldDB" id="A0A2G5ICR6"/>
<dbReference type="InterPro" id="IPR036864">
    <property type="entry name" value="Zn2-C6_fun-type_DNA-bd_sf"/>
</dbReference>
<dbReference type="GO" id="GO:0000981">
    <property type="term" value="F:DNA-binding transcription factor activity, RNA polymerase II-specific"/>
    <property type="evidence" value="ECO:0007669"/>
    <property type="project" value="InterPro"/>
</dbReference>
<dbReference type="Gene3D" id="4.10.240.10">
    <property type="entry name" value="Zn(2)-C6 fungal-type DNA-binding domain"/>
    <property type="match status" value="1"/>
</dbReference>
<evidence type="ECO:0000256" key="5">
    <source>
        <dbReference type="ARBA" id="ARBA00023125"/>
    </source>
</evidence>
<dbReference type="InterPro" id="IPR051615">
    <property type="entry name" value="Transcr_Regulatory_Elem"/>
</dbReference>
<dbReference type="Pfam" id="PF00172">
    <property type="entry name" value="Zn_clus"/>
    <property type="match status" value="1"/>
</dbReference>
<evidence type="ECO:0000313" key="12">
    <source>
        <dbReference type="Proteomes" id="UP000230605"/>
    </source>
</evidence>
<evidence type="ECO:0000313" key="13">
    <source>
        <dbReference type="Proteomes" id="UP001302367"/>
    </source>
</evidence>
<dbReference type="GO" id="GO:0008270">
    <property type="term" value="F:zinc ion binding"/>
    <property type="evidence" value="ECO:0007669"/>
    <property type="project" value="InterPro"/>
</dbReference>
<reference evidence="11 13" key="2">
    <citation type="submission" date="2023-09" db="EMBL/GenBank/DDBJ databases">
        <title>Complete-Gapless Cercospora beticola genome.</title>
        <authorList>
            <person name="Wyatt N.A."/>
            <person name="Spanner R.E."/>
            <person name="Bolton M.D."/>
        </authorList>
    </citation>
    <scope>NUCLEOTIDE SEQUENCE [LARGE SCALE GENOMIC DNA]</scope>
    <source>
        <strain evidence="11">Cb09-40</strain>
    </source>
</reference>
<feature type="region of interest" description="Disordered" evidence="8">
    <location>
        <begin position="80"/>
        <end position="156"/>
    </location>
</feature>
<dbReference type="EMBL" id="CP134184">
    <property type="protein sequence ID" value="WPA97293.1"/>
    <property type="molecule type" value="Genomic_DNA"/>
</dbReference>
<dbReference type="GO" id="GO:0003677">
    <property type="term" value="F:DNA binding"/>
    <property type="evidence" value="ECO:0007669"/>
    <property type="project" value="UniProtKB-KW"/>
</dbReference>
<evidence type="ECO:0000256" key="2">
    <source>
        <dbReference type="ARBA" id="ARBA00022723"/>
    </source>
</evidence>
<sequence length="728" mass="80591">MASASPDKASAPRRPRAARACSFCKLRKFKCDNQAPQCGNCRTYEKECVYPERGNRVRPTNAIISALREENRGLRSRLSIEASSSGDDGRQPVPKDASTVASLQDPSNEAGPTDPTAASTPESAGNRAPASMSKNATYHGPTSALYDDLPSERPSQPWFNAERETRMSTLLFAEAAKQRQMEVVNSARGLLDFDGVDPEMGLHLLNLHWNRQHHSFLVTYRPAFMRDMACQGPYFSKILLNAIYFGSSKFSPRLELRKDPDDVRTAGWRFRERVRELLGEAMDQSRITTIQALLQMTNSLFALGDEQSAAWLYSGLAFRMIIDLGLHIDATLMPGVRTLTDEDLEVRRRVFWGAFVIDKIQSLYQGRPATLQASQCDVPIDFKDEYEELEHWAPFAYTDRSASGGTCSYSVSTFTQLCRLCIILNHVLNKVYKEKRAAEGPETPKQELSALDKELVTWTEQLPPHLSIDIESRSTSDTPPPHVLSLLAMANVIRILLHRPFVSDGHLHSSSPSVAVSSFTQCATAATSIVKIVRKYDKTYSVSRAPYLISYATYVAATIHVRIASKRGASSEAHACLRTCLSLLKQNSATNYAVRKAILVIESLMTRMGVQTPDKPEVATRIQQTTTTAAVSAPVLSQHTSPGTDTYSPSAMGWEPTFVAGNMAPDLDVDAIIRSFMQEQGAENATFVSGGTSYPDLTGELGYLPTNTHQRFDDMIFGFNATDFDSMM</sequence>
<dbReference type="PANTHER" id="PTHR31313:SF86">
    <property type="entry name" value="ZN(2)-C6 FUNGAL-TYPE DOMAIN-CONTAINING PROTEIN"/>
    <property type="match status" value="1"/>
</dbReference>
<keyword evidence="13" id="KW-1185">Reference proteome</keyword>
<dbReference type="SUPFAM" id="SSF57701">
    <property type="entry name" value="Zn2/Cys6 DNA-binding domain"/>
    <property type="match status" value="1"/>
</dbReference>
<evidence type="ECO:0000259" key="9">
    <source>
        <dbReference type="PROSITE" id="PS50048"/>
    </source>
</evidence>
<dbReference type="SMART" id="SM00906">
    <property type="entry name" value="Fungal_trans"/>
    <property type="match status" value="1"/>
</dbReference>
<gene>
    <name evidence="10" type="ORF">CB0940_01839</name>
    <name evidence="11" type="ORF">RHO25_001902</name>
</gene>
<keyword evidence="3" id="KW-0862">Zinc</keyword>
<dbReference type="Proteomes" id="UP001302367">
    <property type="component" value="Chromosome 1"/>
</dbReference>
<evidence type="ECO:0000313" key="11">
    <source>
        <dbReference type="EMBL" id="WPA97293.1"/>
    </source>
</evidence>
<feature type="domain" description="Zn(2)-C6 fungal-type" evidence="9">
    <location>
        <begin position="20"/>
        <end position="50"/>
    </location>
</feature>
<comment type="subcellular location">
    <subcellularLocation>
        <location evidence="1">Nucleus</location>
    </subcellularLocation>
</comment>
<keyword evidence="7" id="KW-0539">Nucleus</keyword>
<dbReference type="Proteomes" id="UP000230605">
    <property type="component" value="Chromosome 1"/>
</dbReference>
<name>A0A2G5ICR6_CERBT</name>
<organism evidence="10 12">
    <name type="scientific">Cercospora beticola</name>
    <name type="common">Sugarbeet leaf spot fungus</name>
    <dbReference type="NCBI Taxonomy" id="122368"/>
    <lineage>
        <taxon>Eukaryota</taxon>
        <taxon>Fungi</taxon>
        <taxon>Dikarya</taxon>
        <taxon>Ascomycota</taxon>
        <taxon>Pezizomycotina</taxon>
        <taxon>Dothideomycetes</taxon>
        <taxon>Dothideomycetidae</taxon>
        <taxon>Mycosphaerellales</taxon>
        <taxon>Mycosphaerellaceae</taxon>
        <taxon>Cercospora</taxon>
    </lineage>
</organism>
<accession>A0A2G5ICR6</accession>
<dbReference type="CDD" id="cd00067">
    <property type="entry name" value="GAL4"/>
    <property type="match status" value="1"/>
</dbReference>
<dbReference type="InterPro" id="IPR007219">
    <property type="entry name" value="XnlR_reg_dom"/>
</dbReference>
<dbReference type="Pfam" id="PF04082">
    <property type="entry name" value="Fungal_trans"/>
    <property type="match status" value="1"/>
</dbReference>
<dbReference type="InterPro" id="IPR001138">
    <property type="entry name" value="Zn2Cys6_DnaBD"/>
</dbReference>
<dbReference type="GO" id="GO:0005634">
    <property type="term" value="C:nucleus"/>
    <property type="evidence" value="ECO:0007669"/>
    <property type="project" value="UniProtKB-SubCell"/>
</dbReference>
<dbReference type="EMBL" id="LKMD01000100">
    <property type="protein sequence ID" value="PIB02561.1"/>
    <property type="molecule type" value="Genomic_DNA"/>
</dbReference>